<evidence type="ECO:0000256" key="1">
    <source>
        <dbReference type="SAM" id="Phobius"/>
    </source>
</evidence>
<dbReference type="KEGG" id="mff:MFFC18_38670"/>
<dbReference type="AlphaFoldDB" id="A0A5B9PGS7"/>
<dbReference type="OrthoDB" id="9792527at2"/>
<dbReference type="InterPro" id="IPR036280">
    <property type="entry name" value="Multihaem_cyt_sf"/>
</dbReference>
<dbReference type="SUPFAM" id="SSF48695">
    <property type="entry name" value="Multiheme cytochromes"/>
    <property type="match status" value="2"/>
</dbReference>
<accession>A0A5B9PGS7</accession>
<organism evidence="2 3">
    <name type="scientific">Mariniblastus fucicola</name>
    <dbReference type="NCBI Taxonomy" id="980251"/>
    <lineage>
        <taxon>Bacteria</taxon>
        <taxon>Pseudomonadati</taxon>
        <taxon>Planctomycetota</taxon>
        <taxon>Planctomycetia</taxon>
        <taxon>Pirellulales</taxon>
        <taxon>Pirellulaceae</taxon>
        <taxon>Mariniblastus</taxon>
    </lineage>
</organism>
<reference evidence="2 3" key="1">
    <citation type="submission" date="2019-08" db="EMBL/GenBank/DDBJ databases">
        <title>Deep-cultivation of Planctomycetes and their phenomic and genomic characterization uncovers novel biology.</title>
        <authorList>
            <person name="Wiegand S."/>
            <person name="Jogler M."/>
            <person name="Boedeker C."/>
            <person name="Pinto D."/>
            <person name="Vollmers J."/>
            <person name="Rivas-Marin E."/>
            <person name="Kohn T."/>
            <person name="Peeters S.H."/>
            <person name="Heuer A."/>
            <person name="Rast P."/>
            <person name="Oberbeckmann S."/>
            <person name="Bunk B."/>
            <person name="Jeske O."/>
            <person name="Meyerdierks A."/>
            <person name="Storesund J.E."/>
            <person name="Kallscheuer N."/>
            <person name="Luecker S."/>
            <person name="Lage O.M."/>
            <person name="Pohl T."/>
            <person name="Merkel B.J."/>
            <person name="Hornburger P."/>
            <person name="Mueller R.-W."/>
            <person name="Bruemmer F."/>
            <person name="Labrenz M."/>
            <person name="Spormann A.M."/>
            <person name="Op den Camp H."/>
            <person name="Overmann J."/>
            <person name="Amann R."/>
            <person name="Jetten M.S.M."/>
            <person name="Mascher T."/>
            <person name="Medema M.H."/>
            <person name="Devos D.P."/>
            <person name="Kaster A.-K."/>
            <person name="Ovreas L."/>
            <person name="Rohde M."/>
            <person name="Galperin M.Y."/>
            <person name="Jogler C."/>
        </authorList>
    </citation>
    <scope>NUCLEOTIDE SEQUENCE [LARGE SCALE GENOMIC DNA]</scope>
    <source>
        <strain evidence="2 3">FC18</strain>
    </source>
</reference>
<dbReference type="RefSeq" id="WP_075082474.1">
    <property type="nucleotide sequence ID" value="NZ_CP042912.1"/>
</dbReference>
<dbReference type="EMBL" id="CP042912">
    <property type="protein sequence ID" value="QEG23962.1"/>
    <property type="molecule type" value="Genomic_DNA"/>
</dbReference>
<keyword evidence="1" id="KW-0472">Membrane</keyword>
<keyword evidence="3" id="KW-1185">Reference proteome</keyword>
<keyword evidence="1" id="KW-1133">Transmembrane helix</keyword>
<sequence length="230" mass="24562">MNRGESRGVQSPDQGAADVELLLQQMTLREPSSQLDTAIASLSSKDEVSLSSPVSNPARFGWAAILSTAAVAMLAGIWLGSSFVPVGETITGTSAAVIDSELSSAGSSAGNLTPVAFNVQAFNLLHGHSQQEQFEDCSLCHRLPAVGDAALVGIFKDWFYGDEQFFEAHPGGLSDCAKCHLLIEKGEFAKEEHLEFSRLVNCSECHQVNADGFDGFKRDWHASMPNSSKG</sequence>
<name>A0A5B9PGS7_9BACT</name>
<dbReference type="Proteomes" id="UP000322214">
    <property type="component" value="Chromosome"/>
</dbReference>
<gene>
    <name evidence="2" type="ORF">MFFC18_38670</name>
</gene>
<feature type="transmembrane region" description="Helical" evidence="1">
    <location>
        <begin position="60"/>
        <end position="79"/>
    </location>
</feature>
<evidence type="ECO:0000313" key="2">
    <source>
        <dbReference type="EMBL" id="QEG23962.1"/>
    </source>
</evidence>
<proteinExistence type="predicted"/>
<evidence type="ECO:0000313" key="3">
    <source>
        <dbReference type="Proteomes" id="UP000322214"/>
    </source>
</evidence>
<dbReference type="STRING" id="980251.GCA_001642875_04234"/>
<keyword evidence="1" id="KW-0812">Transmembrane</keyword>
<protein>
    <submittedName>
        <fullName evidence="2">Uncharacterized protein</fullName>
    </submittedName>
</protein>